<organism evidence="1 2">
    <name type="scientific">Rhodococcus sovatensis</name>
    <dbReference type="NCBI Taxonomy" id="1805840"/>
    <lineage>
        <taxon>Bacteria</taxon>
        <taxon>Bacillati</taxon>
        <taxon>Actinomycetota</taxon>
        <taxon>Actinomycetes</taxon>
        <taxon>Mycobacteriales</taxon>
        <taxon>Nocardiaceae</taxon>
        <taxon>Rhodococcus</taxon>
    </lineage>
</organism>
<evidence type="ECO:0000313" key="1">
    <source>
        <dbReference type="EMBL" id="WXG69661.1"/>
    </source>
</evidence>
<evidence type="ECO:0000313" key="2">
    <source>
        <dbReference type="Proteomes" id="UP001432000"/>
    </source>
</evidence>
<dbReference type="RefSeq" id="WP_338890571.1">
    <property type="nucleotide sequence ID" value="NZ_CP147846.1"/>
</dbReference>
<sequence length="460" mass="49530">MSSAHQPTVLVRAADAGDTYLSWTWLDTPGSSQAVRLDGTVVKDVVDLLDCALLAPLPVGTDQFESKDAATRRALLTGAFAKPDTERTLSAALTEVMFPTTLREEIVERSLRHGGVHLRVTPSPRLARVPWELLFVTPDRRLLDVAMVTLDPPTTVHAERTVLPPAWSDVEHLPALHILDPSLPTRAMDHGLGRTLSGIAKNALLAGLAAHANASTSAASSRGLNASQTVDRVDLSRELRVPRSRLFYFGHVSSTTDEPGSASIHLHDTSGAPSSDAGRWGMAEALRPRTRLGERAPAHPGDHLPLCALDFLLGTQQCTDPHVWRAYGSDRPQSGHEIWPIPSRVALIACEGGVDFRSVETFGLVMAMVDSGASLVTTTRWTLPTDHAFHTTAGLRKSVVPTVDLALAVDRAHASADPLQSLHRWQQEQLAKWAAGDGNIAHSPLVWASLTTTVAAARTE</sequence>
<keyword evidence="2" id="KW-1185">Reference proteome</keyword>
<dbReference type="EMBL" id="CP147846">
    <property type="protein sequence ID" value="WXG69661.1"/>
    <property type="molecule type" value="Genomic_DNA"/>
</dbReference>
<proteinExistence type="predicted"/>
<protein>
    <recommendedName>
        <fullName evidence="3">CHAT domain-containing protein</fullName>
    </recommendedName>
</protein>
<dbReference type="Proteomes" id="UP001432000">
    <property type="component" value="Chromosome"/>
</dbReference>
<evidence type="ECO:0008006" key="3">
    <source>
        <dbReference type="Google" id="ProtNLM"/>
    </source>
</evidence>
<accession>A0ABZ2PKF9</accession>
<name>A0ABZ2PKF9_9NOCA</name>
<reference evidence="1 2" key="1">
    <citation type="submission" date="2024-03" db="EMBL/GenBank/DDBJ databases">
        <title>Natural products discovery in diverse microorganisms through a two-stage MS feature dereplication strategy.</title>
        <authorList>
            <person name="Zhang R."/>
        </authorList>
    </citation>
    <scope>NUCLEOTIDE SEQUENCE [LARGE SCALE GENOMIC DNA]</scope>
    <source>
        <strain evidence="1 2">18930</strain>
    </source>
</reference>
<gene>
    <name evidence="1" type="ORF">WDS16_03650</name>
</gene>